<dbReference type="GO" id="GO:0045454">
    <property type="term" value="P:cell redox homeostasis"/>
    <property type="evidence" value="ECO:0007669"/>
    <property type="project" value="TreeGrafter"/>
</dbReference>
<evidence type="ECO:0000313" key="6">
    <source>
        <dbReference type="EMBL" id="TKZ21997.1"/>
    </source>
</evidence>
<dbReference type="EC" id="1.11.1.27" evidence="4"/>
<comment type="similarity">
    <text evidence="4">Belongs to the peroxiredoxin family. Prx5 subfamily.</text>
</comment>
<dbReference type="GO" id="GO:0042744">
    <property type="term" value="P:hydrogen peroxide catabolic process"/>
    <property type="evidence" value="ECO:0007669"/>
    <property type="project" value="TreeGrafter"/>
</dbReference>
<evidence type="ECO:0000256" key="3">
    <source>
        <dbReference type="PIRSR" id="PIRSR637944-1"/>
    </source>
</evidence>
<reference evidence="6 7" key="1">
    <citation type="submission" date="2019-04" db="EMBL/GenBank/DDBJ databases">
        <title>Genome sequence of Pelagicola litoralis CL-ES2.</title>
        <authorList>
            <person name="Cao J."/>
        </authorList>
    </citation>
    <scope>NUCLEOTIDE SEQUENCE [LARGE SCALE GENOMIC DNA]</scope>
    <source>
        <strain evidence="6 7">CL-ES2</strain>
    </source>
</reference>
<dbReference type="CDD" id="cd03013">
    <property type="entry name" value="PRX5_like"/>
    <property type="match status" value="1"/>
</dbReference>
<dbReference type="PANTHER" id="PTHR10430">
    <property type="entry name" value="PEROXIREDOXIN"/>
    <property type="match status" value="1"/>
</dbReference>
<name>A0A4U7N8I8_9RHOB</name>
<dbReference type="GO" id="GO:0005737">
    <property type="term" value="C:cytoplasm"/>
    <property type="evidence" value="ECO:0007669"/>
    <property type="project" value="TreeGrafter"/>
</dbReference>
<feature type="domain" description="Thioredoxin" evidence="5">
    <location>
        <begin position="3"/>
        <end position="134"/>
    </location>
</feature>
<comment type="function">
    <text evidence="4">Thiol-specific peroxidase that catalyzes the reduction of hydrogen peroxide and organic hydroperoxides to water and alcohols, respectively. Plays a role in cell protection against oxidative stress by detoxifying peroxides.</text>
</comment>
<evidence type="ECO:0000256" key="1">
    <source>
        <dbReference type="ARBA" id="ARBA00022559"/>
    </source>
</evidence>
<dbReference type="Proteomes" id="UP000306575">
    <property type="component" value="Unassembled WGS sequence"/>
</dbReference>
<dbReference type="EMBL" id="SULI01000002">
    <property type="protein sequence ID" value="TKZ21997.1"/>
    <property type="molecule type" value="Genomic_DNA"/>
</dbReference>
<dbReference type="GO" id="GO:0034599">
    <property type="term" value="P:cellular response to oxidative stress"/>
    <property type="evidence" value="ECO:0007669"/>
    <property type="project" value="InterPro"/>
</dbReference>
<evidence type="ECO:0000259" key="5">
    <source>
        <dbReference type="PROSITE" id="PS51352"/>
    </source>
</evidence>
<evidence type="ECO:0000313" key="7">
    <source>
        <dbReference type="Proteomes" id="UP000306575"/>
    </source>
</evidence>
<dbReference type="PANTHER" id="PTHR10430:SF16">
    <property type="entry name" value="PEROXIREDOXIN-5, MITOCHONDRIAL"/>
    <property type="match status" value="1"/>
</dbReference>
<dbReference type="InterPro" id="IPR013740">
    <property type="entry name" value="Redoxin"/>
</dbReference>
<accession>A0A4U7N8I8</accession>
<comment type="caution">
    <text evidence="6">The sequence shown here is derived from an EMBL/GenBank/DDBJ whole genome shotgun (WGS) entry which is preliminary data.</text>
</comment>
<comment type="catalytic activity">
    <reaction evidence="4">
        <text>a hydroperoxide + 2 glutathione = an alcohol + glutathione disulfide + H2O</text>
        <dbReference type="Rhea" id="RHEA:62632"/>
        <dbReference type="ChEBI" id="CHEBI:15377"/>
        <dbReference type="ChEBI" id="CHEBI:30879"/>
        <dbReference type="ChEBI" id="CHEBI:35924"/>
        <dbReference type="ChEBI" id="CHEBI:57925"/>
        <dbReference type="ChEBI" id="CHEBI:58297"/>
        <dbReference type="EC" id="1.11.1.27"/>
    </reaction>
</comment>
<evidence type="ECO:0000256" key="4">
    <source>
        <dbReference type="RuleBase" id="RU366011"/>
    </source>
</evidence>
<dbReference type="InterPro" id="IPR036249">
    <property type="entry name" value="Thioredoxin-like_sf"/>
</dbReference>
<dbReference type="SUPFAM" id="SSF52833">
    <property type="entry name" value="Thioredoxin-like"/>
    <property type="match status" value="1"/>
</dbReference>
<keyword evidence="7" id="KW-1185">Reference proteome</keyword>
<dbReference type="OrthoDB" id="9800621at2"/>
<dbReference type="PROSITE" id="PS51352">
    <property type="entry name" value="THIOREDOXIN_2"/>
    <property type="match status" value="1"/>
</dbReference>
<organism evidence="6 7">
    <name type="scientific">Shimia litoralis</name>
    <dbReference type="NCBI Taxonomy" id="420403"/>
    <lineage>
        <taxon>Bacteria</taxon>
        <taxon>Pseudomonadati</taxon>
        <taxon>Pseudomonadota</taxon>
        <taxon>Alphaproteobacteria</taxon>
        <taxon>Rhodobacterales</taxon>
        <taxon>Roseobacteraceae</taxon>
    </lineage>
</organism>
<dbReference type="GO" id="GO:0008379">
    <property type="term" value="F:thioredoxin peroxidase activity"/>
    <property type="evidence" value="ECO:0007669"/>
    <property type="project" value="InterPro"/>
</dbReference>
<protein>
    <recommendedName>
        <fullName evidence="4">Glutathione-dependent peroxiredoxin</fullName>
        <ecNumber evidence="4">1.11.1.27</ecNumber>
    </recommendedName>
</protein>
<keyword evidence="2 4" id="KW-0560">Oxidoreductase</keyword>
<dbReference type="InterPro" id="IPR013766">
    <property type="entry name" value="Thioredoxin_domain"/>
</dbReference>
<keyword evidence="4" id="KW-0676">Redox-active center</keyword>
<dbReference type="RefSeq" id="WP_138014709.1">
    <property type="nucleotide sequence ID" value="NZ_SULI01000002.1"/>
</dbReference>
<dbReference type="Gene3D" id="3.40.30.10">
    <property type="entry name" value="Glutaredoxin"/>
    <property type="match status" value="1"/>
</dbReference>
<feature type="active site" description="Cysteine sulfenic acid (-SOH) intermediate" evidence="3">
    <location>
        <position position="49"/>
    </location>
</feature>
<evidence type="ECO:0000256" key="2">
    <source>
        <dbReference type="ARBA" id="ARBA00023002"/>
    </source>
</evidence>
<keyword evidence="4" id="KW-0049">Antioxidant</keyword>
<proteinExistence type="inferred from homology"/>
<dbReference type="InterPro" id="IPR037944">
    <property type="entry name" value="PRX5-like"/>
</dbReference>
<sequence>MTISVGEKLPQGSLMKLGTEGPEPVSLDAITKGRKVVLFGVPGAFTALCSSAHLPSFMRTADAFRAKGIDDIICMSVNDPWVMEAWDQASGASGAGIKMLADPDGRLTVAMGLDFSAPPVGFVNRARRFAAVIDDGVVVTLQEEQDTHVCNFTSGETLLETL</sequence>
<dbReference type="AlphaFoldDB" id="A0A4U7N8I8"/>
<dbReference type="Pfam" id="PF08534">
    <property type="entry name" value="Redoxin"/>
    <property type="match status" value="1"/>
</dbReference>
<gene>
    <name evidence="6" type="ORF">FAP39_02010</name>
</gene>
<keyword evidence="1 4" id="KW-0575">Peroxidase</keyword>